<organism evidence="2 3">
    <name type="scientific">Kribbella yunnanensis</name>
    <dbReference type="NCBI Taxonomy" id="190194"/>
    <lineage>
        <taxon>Bacteria</taxon>
        <taxon>Bacillati</taxon>
        <taxon>Actinomycetota</taxon>
        <taxon>Actinomycetes</taxon>
        <taxon>Propionibacteriales</taxon>
        <taxon>Kribbellaceae</taxon>
        <taxon>Kribbella</taxon>
    </lineage>
</organism>
<reference evidence="2 3" key="1">
    <citation type="journal article" date="2019" name="Int. J. Syst. Evol. Microbiol.">
        <title>The Global Catalogue of Microorganisms (GCM) 10K type strain sequencing project: providing services to taxonomists for standard genome sequencing and annotation.</title>
        <authorList>
            <consortium name="The Broad Institute Genomics Platform"/>
            <consortium name="The Broad Institute Genome Sequencing Center for Infectious Disease"/>
            <person name="Wu L."/>
            <person name="Ma J."/>
        </authorList>
    </citation>
    <scope>NUCLEOTIDE SEQUENCE [LARGE SCALE GENOMIC DNA]</scope>
    <source>
        <strain evidence="2 3">JCM 14307</strain>
    </source>
</reference>
<protein>
    <submittedName>
        <fullName evidence="2">Uncharacterized protein</fullName>
    </submittedName>
</protein>
<evidence type="ECO:0000313" key="2">
    <source>
        <dbReference type="EMBL" id="GAA1721949.1"/>
    </source>
</evidence>
<feature type="region of interest" description="Disordered" evidence="1">
    <location>
        <begin position="48"/>
        <end position="73"/>
    </location>
</feature>
<dbReference type="Proteomes" id="UP001500280">
    <property type="component" value="Unassembled WGS sequence"/>
</dbReference>
<evidence type="ECO:0000256" key="1">
    <source>
        <dbReference type="SAM" id="MobiDB-lite"/>
    </source>
</evidence>
<comment type="caution">
    <text evidence="2">The sequence shown here is derived from an EMBL/GenBank/DDBJ whole genome shotgun (WGS) entry which is preliminary data.</text>
</comment>
<keyword evidence="3" id="KW-1185">Reference proteome</keyword>
<gene>
    <name evidence="2" type="ORF">GCM10009745_83660</name>
</gene>
<sequence>MHTKAQFPDPRLTNRFTVVRRTIAETGISALTGTRRLFISWVGGGPPLGSNHRSSSGIPPMGHRQTGSVAMQQ</sequence>
<proteinExistence type="predicted"/>
<name>A0ABN2JBK2_9ACTN</name>
<accession>A0ABN2JBK2</accession>
<dbReference type="EMBL" id="BAAANF010000042">
    <property type="protein sequence ID" value="GAA1721949.1"/>
    <property type="molecule type" value="Genomic_DNA"/>
</dbReference>
<evidence type="ECO:0000313" key="3">
    <source>
        <dbReference type="Proteomes" id="UP001500280"/>
    </source>
</evidence>